<organism evidence="1 2">
    <name type="scientific">Teladorsagia circumcincta</name>
    <name type="common">Brown stomach worm</name>
    <name type="synonym">Ostertagia circumcincta</name>
    <dbReference type="NCBI Taxonomy" id="45464"/>
    <lineage>
        <taxon>Eukaryota</taxon>
        <taxon>Metazoa</taxon>
        <taxon>Ecdysozoa</taxon>
        <taxon>Nematoda</taxon>
        <taxon>Chromadorea</taxon>
        <taxon>Rhabditida</taxon>
        <taxon>Rhabditina</taxon>
        <taxon>Rhabditomorpha</taxon>
        <taxon>Strongyloidea</taxon>
        <taxon>Trichostrongylidae</taxon>
        <taxon>Teladorsagia</taxon>
    </lineage>
</organism>
<keyword evidence="2" id="KW-1185">Reference proteome</keyword>
<reference evidence="1 2" key="1">
    <citation type="submission" date="2015-09" db="EMBL/GenBank/DDBJ databases">
        <title>Draft genome of the parasitic nematode Teladorsagia circumcincta isolate WARC Sus (inbred).</title>
        <authorList>
            <person name="Mitreva M."/>
        </authorList>
    </citation>
    <scope>NUCLEOTIDE SEQUENCE [LARGE SCALE GENOMIC DNA]</scope>
    <source>
        <strain evidence="1 2">S</strain>
    </source>
</reference>
<proteinExistence type="predicted"/>
<evidence type="ECO:0000313" key="2">
    <source>
        <dbReference type="Proteomes" id="UP000230423"/>
    </source>
</evidence>
<dbReference type="AlphaFoldDB" id="A0A2G9TLZ9"/>
<accession>A0A2G9TLZ9</accession>
<dbReference type="Proteomes" id="UP000230423">
    <property type="component" value="Unassembled WGS sequence"/>
</dbReference>
<sequence>MVPEVLNTPEMAIECAISNPRIVNVSEMFAQPSIQVKLPPAALSKLRQLSLISLAASSTSNRQLPYAEVMQL</sequence>
<dbReference type="EMBL" id="KZ359054">
    <property type="protein sequence ID" value="PIO59029.1"/>
    <property type="molecule type" value="Genomic_DNA"/>
</dbReference>
<name>A0A2G9TLZ9_TELCI</name>
<gene>
    <name evidence="1" type="ORF">TELCIR_19520</name>
</gene>
<protein>
    <submittedName>
        <fullName evidence="1">Uncharacterized protein</fullName>
    </submittedName>
</protein>
<evidence type="ECO:0000313" key="1">
    <source>
        <dbReference type="EMBL" id="PIO59029.1"/>
    </source>
</evidence>
<dbReference type="OrthoDB" id="10265275at2759"/>